<proteinExistence type="predicted"/>
<dbReference type="AlphaFoldDB" id="D3BMJ5"/>
<feature type="signal peptide" evidence="1">
    <location>
        <begin position="1"/>
        <end position="24"/>
    </location>
</feature>
<evidence type="ECO:0000313" key="3">
    <source>
        <dbReference type="Proteomes" id="UP000001396"/>
    </source>
</evidence>
<dbReference type="RefSeq" id="XP_020429336.1">
    <property type="nucleotide sequence ID" value="XM_020583149.1"/>
</dbReference>
<reference evidence="2 3" key="1">
    <citation type="journal article" date="2011" name="Genome Res.">
        <title>Phylogeny-wide analysis of social amoeba genomes highlights ancient origins for complex intercellular communication.</title>
        <authorList>
            <person name="Heidel A.J."/>
            <person name="Lawal H.M."/>
            <person name="Felder M."/>
            <person name="Schilde C."/>
            <person name="Helps N.R."/>
            <person name="Tunggal B."/>
            <person name="Rivero F."/>
            <person name="John U."/>
            <person name="Schleicher M."/>
            <person name="Eichinger L."/>
            <person name="Platzer M."/>
            <person name="Noegel A.A."/>
            <person name="Schaap P."/>
            <person name="Gloeckner G."/>
        </authorList>
    </citation>
    <scope>NUCLEOTIDE SEQUENCE [LARGE SCALE GENOMIC DNA]</scope>
    <source>
        <strain evidence="3">ATCC 26659 / Pp 5 / PN500</strain>
    </source>
</reference>
<feature type="chain" id="PRO_5003042351" description="EGF-like domain-containing protein" evidence="1">
    <location>
        <begin position="25"/>
        <end position="362"/>
    </location>
</feature>
<dbReference type="InParanoid" id="D3BMJ5"/>
<comment type="caution">
    <text evidence="2">The sequence shown here is derived from an EMBL/GenBank/DDBJ whole genome shotgun (WGS) entry which is preliminary data.</text>
</comment>
<keyword evidence="3" id="KW-1185">Reference proteome</keyword>
<gene>
    <name evidence="2" type="ORF">PPL_12416</name>
</gene>
<keyword evidence="1" id="KW-0732">Signal</keyword>
<dbReference type="GeneID" id="31367883"/>
<evidence type="ECO:0000313" key="2">
    <source>
        <dbReference type="EMBL" id="EFA77207.1"/>
    </source>
</evidence>
<accession>D3BMJ5</accession>
<organism evidence="2 3">
    <name type="scientific">Heterostelium pallidum (strain ATCC 26659 / Pp 5 / PN500)</name>
    <name type="common">Cellular slime mold</name>
    <name type="synonym">Polysphondylium pallidum</name>
    <dbReference type="NCBI Taxonomy" id="670386"/>
    <lineage>
        <taxon>Eukaryota</taxon>
        <taxon>Amoebozoa</taxon>
        <taxon>Evosea</taxon>
        <taxon>Eumycetozoa</taxon>
        <taxon>Dictyostelia</taxon>
        <taxon>Acytosteliales</taxon>
        <taxon>Acytosteliaceae</taxon>
        <taxon>Heterostelium</taxon>
    </lineage>
</organism>
<evidence type="ECO:0000256" key="1">
    <source>
        <dbReference type="SAM" id="SignalP"/>
    </source>
</evidence>
<evidence type="ECO:0008006" key="4">
    <source>
        <dbReference type="Google" id="ProtNLM"/>
    </source>
</evidence>
<dbReference type="OMA" id="IRYIVIC"/>
<protein>
    <recommendedName>
        <fullName evidence="4">EGF-like domain-containing protein</fullName>
    </recommendedName>
</protein>
<name>D3BMJ5_HETP5</name>
<dbReference type="Proteomes" id="UP000001396">
    <property type="component" value="Unassembled WGS sequence"/>
</dbReference>
<sequence length="362" mass="40656">MNIRYIVICFFLIFISNCILSTDCENCMIFQCNYTTGYCNKCVYGWWGPNCENQCSRNCFTFCERINGSCAQCNQGWYGPDCQKLCPSGCANGCDKVTGCCDKCQFGMVGNCTCSIPLSCASPDGFTCDWYNSCLQKYTTSSCPVIDDVMYDKCQEYLNLEPSLSLQGQRWSQHVRRCIQNILAQQVLVPAPSGQVNCSFATDVFFDNHVDCYLSGPVSFCNLPYLDMGSIVKDGASILFSKYYYEPFKTLLELSRACFVEFAELEMLKLEDGRYSITDDPETSIGTALNKTLLEYQMMLTFLPYSSNTVNNATSLLVLSNTTTMEPIQPDLAQKLIDSTISSWIKENPTYQVTFNGVIEGK</sequence>
<dbReference type="EMBL" id="ADBJ01000043">
    <property type="protein sequence ID" value="EFA77207.1"/>
    <property type="molecule type" value="Genomic_DNA"/>
</dbReference>